<comment type="caution">
    <text evidence="1">The sequence shown here is derived from an EMBL/GenBank/DDBJ whole genome shotgun (WGS) entry which is preliminary data.</text>
</comment>
<feature type="non-terminal residue" evidence="1">
    <location>
        <position position="1"/>
    </location>
</feature>
<evidence type="ECO:0000313" key="2">
    <source>
        <dbReference type="Proteomes" id="UP000789920"/>
    </source>
</evidence>
<protein>
    <submittedName>
        <fullName evidence="1">11922_t:CDS:1</fullName>
    </submittedName>
</protein>
<reference evidence="1" key="1">
    <citation type="submission" date="2021-06" db="EMBL/GenBank/DDBJ databases">
        <authorList>
            <person name="Kallberg Y."/>
            <person name="Tangrot J."/>
            <person name="Rosling A."/>
        </authorList>
    </citation>
    <scope>NUCLEOTIDE SEQUENCE</scope>
    <source>
        <strain evidence="1">MA461A</strain>
    </source>
</reference>
<gene>
    <name evidence="1" type="ORF">RPERSI_LOCUS36116</name>
</gene>
<sequence>ILQTTIQISSSKPLSNSDSQLQVVKDPNARKSEECKFFDEPEIDELETRDYVSPEAGPGPQTQAHREGRLTESEEI</sequence>
<accession>A0ACA9SWZ4</accession>
<proteinExistence type="predicted"/>
<name>A0ACA9SWZ4_9GLOM</name>
<feature type="non-terminal residue" evidence="1">
    <location>
        <position position="76"/>
    </location>
</feature>
<dbReference type="Proteomes" id="UP000789920">
    <property type="component" value="Unassembled WGS sequence"/>
</dbReference>
<keyword evidence="2" id="KW-1185">Reference proteome</keyword>
<evidence type="ECO:0000313" key="1">
    <source>
        <dbReference type="EMBL" id="CAG8850477.1"/>
    </source>
</evidence>
<organism evidence="1 2">
    <name type="scientific">Racocetra persica</name>
    <dbReference type="NCBI Taxonomy" id="160502"/>
    <lineage>
        <taxon>Eukaryota</taxon>
        <taxon>Fungi</taxon>
        <taxon>Fungi incertae sedis</taxon>
        <taxon>Mucoromycota</taxon>
        <taxon>Glomeromycotina</taxon>
        <taxon>Glomeromycetes</taxon>
        <taxon>Diversisporales</taxon>
        <taxon>Gigasporaceae</taxon>
        <taxon>Racocetra</taxon>
    </lineage>
</organism>
<dbReference type="EMBL" id="CAJVQC010170965">
    <property type="protein sequence ID" value="CAG8850477.1"/>
    <property type="molecule type" value="Genomic_DNA"/>
</dbReference>